<evidence type="ECO:0000313" key="9">
    <source>
        <dbReference type="EMBL" id="GCD77454.1"/>
    </source>
</evidence>
<evidence type="ECO:0000256" key="3">
    <source>
        <dbReference type="ARBA" id="ARBA00022723"/>
    </source>
</evidence>
<dbReference type="NCBIfam" id="TIGR02745">
    <property type="entry name" value="ccoG_rdxA_fixG"/>
    <property type="match status" value="1"/>
</dbReference>
<dbReference type="PROSITE" id="PS51379">
    <property type="entry name" value="4FE4S_FER_2"/>
    <property type="match status" value="1"/>
</dbReference>
<dbReference type="Proteomes" id="UP000286715">
    <property type="component" value="Unassembled WGS sequence"/>
</dbReference>
<proteinExistence type="predicted"/>
<dbReference type="OrthoDB" id="9811700at2"/>
<feature type="transmembrane region" description="Helical" evidence="7">
    <location>
        <begin position="198"/>
        <end position="218"/>
    </location>
</feature>
<accession>A0A401XKE6</accession>
<dbReference type="RefSeq" id="WP_124397516.1">
    <property type="nucleotide sequence ID" value="NZ_BHZE01000007.1"/>
</dbReference>
<feature type="domain" description="4Fe-4S ferredoxin-type" evidence="8">
    <location>
        <begin position="262"/>
        <end position="290"/>
    </location>
</feature>
<keyword evidence="4" id="KW-0249">Electron transport</keyword>
<comment type="caution">
    <text evidence="9">The sequence shown here is derived from an EMBL/GenBank/DDBJ whole genome shotgun (WGS) entry which is preliminary data.</text>
</comment>
<evidence type="ECO:0000256" key="7">
    <source>
        <dbReference type="SAM" id="Phobius"/>
    </source>
</evidence>
<dbReference type="InterPro" id="IPR013783">
    <property type="entry name" value="Ig-like_fold"/>
</dbReference>
<dbReference type="SUPFAM" id="SSF54862">
    <property type="entry name" value="4Fe-4S ferredoxins"/>
    <property type="match status" value="1"/>
</dbReference>
<dbReference type="Pfam" id="PF11614">
    <property type="entry name" value="FixG_C"/>
    <property type="match status" value="1"/>
</dbReference>
<dbReference type="AlphaFoldDB" id="A0A401XKE6"/>
<dbReference type="EMBL" id="BHZE01000007">
    <property type="protein sequence ID" value="GCD77454.1"/>
    <property type="molecule type" value="Genomic_DNA"/>
</dbReference>
<name>A0A401XKE6_9FLAO</name>
<keyword evidence="6" id="KW-0411">Iron-sulfur</keyword>
<feature type="transmembrane region" description="Helical" evidence="7">
    <location>
        <begin position="90"/>
        <end position="114"/>
    </location>
</feature>
<dbReference type="Pfam" id="PF12801">
    <property type="entry name" value="Fer4_5"/>
    <property type="match status" value="1"/>
</dbReference>
<evidence type="ECO:0000256" key="4">
    <source>
        <dbReference type="ARBA" id="ARBA00022982"/>
    </source>
</evidence>
<feature type="transmembrane region" description="Helical" evidence="7">
    <location>
        <begin position="41"/>
        <end position="59"/>
    </location>
</feature>
<dbReference type="Gene3D" id="3.30.70.20">
    <property type="match status" value="1"/>
</dbReference>
<keyword evidence="2" id="KW-0004">4Fe-4S</keyword>
<keyword evidence="10" id="KW-1185">Reference proteome</keyword>
<dbReference type="Pfam" id="PF13746">
    <property type="entry name" value="Fer4_18"/>
    <property type="match status" value="1"/>
</dbReference>
<dbReference type="GO" id="GO:0046872">
    <property type="term" value="F:metal ion binding"/>
    <property type="evidence" value="ECO:0007669"/>
    <property type="project" value="UniProtKB-KW"/>
</dbReference>
<gene>
    <name evidence="9" type="primary">ccoG</name>
    <name evidence="9" type="ORF">JCM31826_09360</name>
</gene>
<dbReference type="PANTHER" id="PTHR30176">
    <property type="entry name" value="FERREDOXIN-TYPE PROTEIN NAPH"/>
    <property type="match status" value="1"/>
</dbReference>
<dbReference type="InterPro" id="IPR032879">
    <property type="entry name" value="FixG_C"/>
</dbReference>
<keyword evidence="7" id="KW-0812">Transmembrane</keyword>
<protein>
    <submittedName>
        <fullName evidence="9">Cytochrome c oxidase accessory protein CcoG</fullName>
    </submittedName>
</protein>
<reference evidence="9 10" key="1">
    <citation type="submission" date="2018-11" db="EMBL/GenBank/DDBJ databases">
        <title>Schleiferia aggregans sp. nov., a moderately thermophilic heterotrophic bacterium isolated from microbial mats at a terrestrial hot spring.</title>
        <authorList>
            <person name="Iino T."/>
            <person name="Ohkuma M."/>
            <person name="Haruta S."/>
        </authorList>
    </citation>
    <scope>NUCLEOTIDE SEQUENCE [LARGE SCALE GENOMIC DNA]</scope>
    <source>
        <strain evidence="9 10">LA</strain>
    </source>
</reference>
<dbReference type="GO" id="GO:0005886">
    <property type="term" value="C:plasma membrane"/>
    <property type="evidence" value="ECO:0007669"/>
    <property type="project" value="TreeGrafter"/>
</dbReference>
<evidence type="ECO:0000256" key="5">
    <source>
        <dbReference type="ARBA" id="ARBA00023004"/>
    </source>
</evidence>
<dbReference type="Gene3D" id="2.60.40.10">
    <property type="entry name" value="Immunoglobulins"/>
    <property type="match status" value="1"/>
</dbReference>
<keyword evidence="7" id="KW-0472">Membrane</keyword>
<evidence type="ECO:0000256" key="2">
    <source>
        <dbReference type="ARBA" id="ARBA00022485"/>
    </source>
</evidence>
<dbReference type="InterPro" id="IPR014116">
    <property type="entry name" value="Cyt_c_oxidase_cbb3_FixG"/>
</dbReference>
<evidence type="ECO:0000256" key="1">
    <source>
        <dbReference type="ARBA" id="ARBA00022448"/>
    </source>
</evidence>
<organism evidence="9 10">
    <name type="scientific">Thermaurantimonas aggregans</name>
    <dbReference type="NCBI Taxonomy" id="2173829"/>
    <lineage>
        <taxon>Bacteria</taxon>
        <taxon>Pseudomonadati</taxon>
        <taxon>Bacteroidota</taxon>
        <taxon>Flavobacteriia</taxon>
        <taxon>Flavobacteriales</taxon>
        <taxon>Schleiferiaceae</taxon>
        <taxon>Thermaurantimonas</taxon>
    </lineage>
</organism>
<dbReference type="PANTHER" id="PTHR30176:SF3">
    <property type="entry name" value="FERREDOXIN-TYPE PROTEIN NAPH"/>
    <property type="match status" value="1"/>
</dbReference>
<dbReference type="GO" id="GO:0051539">
    <property type="term" value="F:4 iron, 4 sulfur cluster binding"/>
    <property type="evidence" value="ECO:0007669"/>
    <property type="project" value="UniProtKB-KW"/>
</dbReference>
<dbReference type="PROSITE" id="PS00198">
    <property type="entry name" value="4FE4S_FER_1"/>
    <property type="match status" value="1"/>
</dbReference>
<evidence type="ECO:0000259" key="8">
    <source>
        <dbReference type="PROSITE" id="PS51379"/>
    </source>
</evidence>
<feature type="transmembrane region" description="Helical" evidence="7">
    <location>
        <begin position="339"/>
        <end position="358"/>
    </location>
</feature>
<keyword evidence="1" id="KW-0813">Transport</keyword>
<dbReference type="InterPro" id="IPR051684">
    <property type="entry name" value="Electron_Trans/Redox"/>
</dbReference>
<feature type="transmembrane region" description="Helical" evidence="7">
    <location>
        <begin position="164"/>
        <end position="186"/>
    </location>
</feature>
<evidence type="ECO:0000313" key="10">
    <source>
        <dbReference type="Proteomes" id="UP000286715"/>
    </source>
</evidence>
<evidence type="ECO:0000256" key="6">
    <source>
        <dbReference type="ARBA" id="ARBA00023014"/>
    </source>
</evidence>
<dbReference type="InterPro" id="IPR017900">
    <property type="entry name" value="4Fe4S_Fe_S_CS"/>
</dbReference>
<sequence length="475" mass="54269">MSSSEDFLSDESFRDRVGFITEDGKRKFIYPKKPSGKFYKYRTWLSYVLLTIFFTGPFIRINGQPFLMLNILERKFVILGQVFWPQDFHLVALTFVTGVVFIILFTVAYGRLFCGWVCPQTIFMEMLFRKIEYWIDGDRGQQLRLASMPWNAEKIRKRVLKNGIFYLISFIIGNVFLMYIIGSDAWIKLVSDDPSKHIGGLVAMIIFSGVFFFVFAWFREQVCIVVCPYGRLQGVLLDRNSIVIAYDRLRGEPRAKFRKNEDRTAAGKGDCIDCGQCVDVCPTGIDIRNGTQLECVNCTACIDACDAVMDKINKPRGLIKYASENQIANGEKWRFTGRLAFYTVVLTLLLGLMGFLIFSRVKVEATILRTPGQLYQAYDDGTISNVYNYQLINKTSMPIKAELRMIEPTDARIMLPGKEDLTFELGIQDIKKGAMFVYIPKEKLSSGKNTIKIGVFNGDELLDEVKLSFQAPIKK</sequence>
<dbReference type="InterPro" id="IPR017896">
    <property type="entry name" value="4Fe4S_Fe-S-bd"/>
</dbReference>
<keyword evidence="3" id="KW-0479">Metal-binding</keyword>
<keyword evidence="7" id="KW-1133">Transmembrane helix</keyword>
<keyword evidence="5" id="KW-0408">Iron</keyword>